<evidence type="ECO:0000313" key="1">
    <source>
        <dbReference type="EMBL" id="BCD45908.1"/>
    </source>
</evidence>
<evidence type="ECO:0000313" key="3">
    <source>
        <dbReference type="Proteomes" id="UP000317935"/>
    </source>
</evidence>
<name>A0A6J4CWM2_9HELI</name>
<dbReference type="Proteomes" id="UP000509742">
    <property type="component" value="Chromosome"/>
</dbReference>
<proteinExistence type="predicted"/>
<evidence type="ECO:0000313" key="2">
    <source>
        <dbReference type="EMBL" id="BCD69888.1"/>
    </source>
</evidence>
<keyword evidence="4" id="KW-1185">Reference proteome</keyword>
<dbReference type="Proteomes" id="UP000317935">
    <property type="component" value="Chromosome"/>
</dbReference>
<dbReference type="AlphaFoldDB" id="A0A6J4CWM2"/>
<dbReference type="EMBL" id="AP019774">
    <property type="protein sequence ID" value="BCD69888.1"/>
    <property type="molecule type" value="Genomic_DNA"/>
</dbReference>
<reference evidence="1 4" key="2">
    <citation type="submission" date="2020-04" db="EMBL/GenBank/DDBJ databases">
        <title>Genomic analysis of gastric non-Helicobacter pylori Helicobacters isolated in Japan.</title>
        <authorList>
            <person name="Suzuki M."/>
            <person name="Rimbara E."/>
        </authorList>
    </citation>
    <scope>NUCLEOTIDE SEQUENCE [LARGE SCALE GENOMIC DNA]</scope>
    <source>
        <strain evidence="1 4">NHP19-0020</strain>
    </source>
</reference>
<dbReference type="EMBL" id="AP023036">
    <property type="protein sequence ID" value="BCD45908.1"/>
    <property type="molecule type" value="Genomic_DNA"/>
</dbReference>
<sequence length="67" mass="7561">MDTLFPLSPESATFLFNDESGRLYAFDSTSENDLFSIALALASANNCFEFDFSKGSWVFKSKKRFSN</sequence>
<reference evidence="2 3" key="1">
    <citation type="submission" date="2019-06" db="EMBL/GenBank/DDBJ databases">
        <title>Complete genome sequence of Helicobacter suis SNTW101c.</title>
        <authorList>
            <person name="Rimbara E."/>
            <person name="Suzuki M."/>
            <person name="Matsui H."/>
            <person name="Nakamura M."/>
            <person name="Mori S."/>
            <person name="Shibayama K."/>
        </authorList>
    </citation>
    <scope>NUCLEOTIDE SEQUENCE [LARGE SCALE GENOMIC DNA]</scope>
    <source>
        <strain evidence="2 3">SNTW101c</strain>
    </source>
</reference>
<organism evidence="2 3">
    <name type="scientific">Helicobacter suis</name>
    <dbReference type="NCBI Taxonomy" id="104628"/>
    <lineage>
        <taxon>Bacteria</taxon>
        <taxon>Pseudomonadati</taxon>
        <taxon>Campylobacterota</taxon>
        <taxon>Epsilonproteobacteria</taxon>
        <taxon>Campylobacterales</taxon>
        <taxon>Helicobacteraceae</taxon>
        <taxon>Helicobacter</taxon>
    </lineage>
</organism>
<gene>
    <name evidence="1" type="ORF">NHP190020_09470</name>
    <name evidence="2" type="ORF">SNTW_05330</name>
</gene>
<accession>A0A6J4CWM2</accession>
<protein>
    <submittedName>
        <fullName evidence="2">Uncharacterized protein</fullName>
    </submittedName>
</protein>
<evidence type="ECO:0000313" key="4">
    <source>
        <dbReference type="Proteomes" id="UP000509742"/>
    </source>
</evidence>